<sequence length="140" mass="15953">MLQYALNLLRTDEGSIIIRFRDISEIILEVWSDDEILSEALNIFKGYADFARKDNEKIILPTEKPQKDDLILNIPISLAAKILLLNTMIELKIKPVDLARKMNVQAQDLTRLLSMYHYSKIDTIELALNALGKKLALSIA</sequence>
<reference evidence="1" key="1">
    <citation type="journal article" date="2021" name="Proc. Natl. Acad. Sci. U.S.A.">
        <title>A Catalog of Tens of Thousands of Viruses from Human Metagenomes Reveals Hidden Associations with Chronic Diseases.</title>
        <authorList>
            <person name="Tisza M.J."/>
            <person name="Buck C.B."/>
        </authorList>
    </citation>
    <scope>NUCLEOTIDE SEQUENCE</scope>
    <source>
        <strain evidence="1">Ctgr818</strain>
    </source>
</reference>
<accession>A0A8S5PCD3</accession>
<name>A0A8S5PCD3_9CAUD</name>
<dbReference type="EMBL" id="BK015395">
    <property type="protein sequence ID" value="DAE04839.1"/>
    <property type="molecule type" value="Genomic_DNA"/>
</dbReference>
<protein>
    <submittedName>
        <fullName evidence="1">Antitoxin</fullName>
    </submittedName>
</protein>
<evidence type="ECO:0000313" key="1">
    <source>
        <dbReference type="EMBL" id="DAE04839.1"/>
    </source>
</evidence>
<organism evidence="1">
    <name type="scientific">Myoviridae sp. ctgr818</name>
    <dbReference type="NCBI Taxonomy" id="2825150"/>
    <lineage>
        <taxon>Viruses</taxon>
        <taxon>Duplodnaviria</taxon>
        <taxon>Heunggongvirae</taxon>
        <taxon>Uroviricota</taxon>
        <taxon>Caudoviricetes</taxon>
    </lineage>
</organism>
<proteinExistence type="predicted"/>